<dbReference type="InterPro" id="IPR036875">
    <property type="entry name" value="Znf_CCHC_sf"/>
</dbReference>
<dbReference type="InParanoid" id="E2A5I3"/>
<feature type="non-terminal residue" evidence="1">
    <location>
        <position position="1"/>
    </location>
</feature>
<reference evidence="1 2" key="1">
    <citation type="journal article" date="2010" name="Science">
        <title>Genomic comparison of the ants Camponotus floridanus and Harpegnathos saltator.</title>
        <authorList>
            <person name="Bonasio R."/>
            <person name="Zhang G."/>
            <person name="Ye C."/>
            <person name="Mutti N.S."/>
            <person name="Fang X."/>
            <person name="Qin N."/>
            <person name="Donahue G."/>
            <person name="Yang P."/>
            <person name="Li Q."/>
            <person name="Li C."/>
            <person name="Zhang P."/>
            <person name="Huang Z."/>
            <person name="Berger S.L."/>
            <person name="Reinberg D."/>
            <person name="Wang J."/>
            <person name="Liebig J."/>
        </authorList>
    </citation>
    <scope>NUCLEOTIDE SEQUENCE [LARGE SCALE GENOMIC DNA]</scope>
    <source>
        <strain evidence="2">C129</strain>
    </source>
</reference>
<proteinExistence type="predicted"/>
<organism evidence="2">
    <name type="scientific">Camponotus floridanus</name>
    <name type="common">Florida carpenter ant</name>
    <dbReference type="NCBI Taxonomy" id="104421"/>
    <lineage>
        <taxon>Eukaryota</taxon>
        <taxon>Metazoa</taxon>
        <taxon>Ecdysozoa</taxon>
        <taxon>Arthropoda</taxon>
        <taxon>Hexapoda</taxon>
        <taxon>Insecta</taxon>
        <taxon>Pterygota</taxon>
        <taxon>Neoptera</taxon>
        <taxon>Endopterygota</taxon>
        <taxon>Hymenoptera</taxon>
        <taxon>Apocrita</taxon>
        <taxon>Aculeata</taxon>
        <taxon>Formicoidea</taxon>
        <taxon>Formicidae</taxon>
        <taxon>Formicinae</taxon>
        <taxon>Camponotus</taxon>
    </lineage>
</organism>
<sequence>FVPSKTILLTFQAQVLPERISLYMVKYLVAPFISKTSLCFSCFRFGHLKAQCKGQPRCLICGEKAHANKQECPRRDSPLSCINCKAPHKLTDPSC</sequence>
<dbReference type="Gene3D" id="4.10.60.10">
    <property type="entry name" value="Zinc finger, CCHC-type"/>
    <property type="match status" value="1"/>
</dbReference>
<dbReference type="STRING" id="104421.E2A5I3"/>
<dbReference type="AlphaFoldDB" id="E2A5I3"/>
<dbReference type="SUPFAM" id="SSF57756">
    <property type="entry name" value="Retrovirus zinc finger-like domains"/>
    <property type="match status" value="1"/>
</dbReference>
<dbReference type="Proteomes" id="UP000000311">
    <property type="component" value="Unassembled WGS sequence"/>
</dbReference>
<dbReference type="GO" id="GO:0008270">
    <property type="term" value="F:zinc ion binding"/>
    <property type="evidence" value="ECO:0007669"/>
    <property type="project" value="InterPro"/>
</dbReference>
<dbReference type="EMBL" id="GL436986">
    <property type="protein sequence ID" value="EFN71306.1"/>
    <property type="molecule type" value="Genomic_DNA"/>
</dbReference>
<evidence type="ECO:0000313" key="2">
    <source>
        <dbReference type="Proteomes" id="UP000000311"/>
    </source>
</evidence>
<evidence type="ECO:0008006" key="3">
    <source>
        <dbReference type="Google" id="ProtNLM"/>
    </source>
</evidence>
<keyword evidence="2" id="KW-1185">Reference proteome</keyword>
<gene>
    <name evidence="1" type="ORF">EAG_04015</name>
</gene>
<evidence type="ECO:0000313" key="1">
    <source>
        <dbReference type="EMBL" id="EFN71306.1"/>
    </source>
</evidence>
<feature type="non-terminal residue" evidence="1">
    <location>
        <position position="95"/>
    </location>
</feature>
<dbReference type="GO" id="GO:0003676">
    <property type="term" value="F:nucleic acid binding"/>
    <property type="evidence" value="ECO:0007669"/>
    <property type="project" value="InterPro"/>
</dbReference>
<protein>
    <recommendedName>
        <fullName evidence="3">CCHC-type domain-containing protein</fullName>
    </recommendedName>
</protein>
<name>E2A5I3_CAMFO</name>
<accession>E2A5I3</accession>